<dbReference type="Proteomes" id="UP000326091">
    <property type="component" value="Chromosome"/>
</dbReference>
<proteinExistence type="predicted"/>
<dbReference type="AlphaFoldDB" id="A0A5P3AYR8"/>
<gene>
    <name evidence="1" type="ORF">VIC01_03837</name>
</gene>
<reference evidence="1 2" key="1">
    <citation type="submission" date="2019-09" db="EMBL/GenBank/DDBJ databases">
        <title>Commensal-derived Metabolites Govern Vibrio cholerae Pathogenesis in Host.</title>
        <authorList>
            <person name="Yoon S.S."/>
            <person name="Yoon M.Y."/>
        </authorList>
    </citation>
    <scope>NUCLEOTIDE SEQUENCE [LARGE SCALE GENOMIC DNA]</scope>
    <source>
        <strain evidence="1 2">VIC01</strain>
    </source>
</reference>
<dbReference type="EMBL" id="CP043529">
    <property type="protein sequence ID" value="QEW38213.1"/>
    <property type="molecule type" value="Genomic_DNA"/>
</dbReference>
<name>A0A5P3AYR8_PHOVU</name>
<dbReference type="InterPro" id="IPR024363">
    <property type="entry name" value="DUF3853"/>
</dbReference>
<organism evidence="1 2">
    <name type="scientific">Phocaeicola vulgatus</name>
    <name type="common">Bacteroides vulgatus</name>
    <dbReference type="NCBI Taxonomy" id="821"/>
    <lineage>
        <taxon>Bacteria</taxon>
        <taxon>Pseudomonadati</taxon>
        <taxon>Bacteroidota</taxon>
        <taxon>Bacteroidia</taxon>
        <taxon>Bacteroidales</taxon>
        <taxon>Bacteroidaceae</taxon>
        <taxon>Phocaeicola</taxon>
    </lineage>
</organism>
<dbReference type="RefSeq" id="WP_134855567.1">
    <property type="nucleotide sequence ID" value="NZ_CACRTA010000009.1"/>
</dbReference>
<evidence type="ECO:0000313" key="2">
    <source>
        <dbReference type="Proteomes" id="UP000326091"/>
    </source>
</evidence>
<dbReference type="InterPro" id="IPR009061">
    <property type="entry name" value="DNA-bd_dom_put_sf"/>
</dbReference>
<protein>
    <submittedName>
        <fullName evidence="1">Uncharacterized protein</fullName>
    </submittedName>
</protein>
<dbReference type="Pfam" id="PF12964">
    <property type="entry name" value="DUF3853"/>
    <property type="match status" value="1"/>
</dbReference>
<accession>A0A5P3AYR8</accession>
<evidence type="ECO:0000313" key="1">
    <source>
        <dbReference type="EMBL" id="QEW38213.1"/>
    </source>
</evidence>
<sequence length="118" mass="13635">MKNNMEILSNKSVATMTGHELLELFQLLQDRQKESRVEKQSMNDYLGFPRFVTGIKELARVLNISVSTVNRWKSDGLLDEATYQNGKFVLFDVYGVLDILRVSNQKGKYNQPKYSNKI</sequence>
<dbReference type="SUPFAM" id="SSF46955">
    <property type="entry name" value="Putative DNA-binding domain"/>
    <property type="match status" value="1"/>
</dbReference>